<gene>
    <name evidence="1" type="ORF">ABIF63_000051</name>
</gene>
<protein>
    <submittedName>
        <fullName evidence="1">Uncharacterized protein</fullName>
    </submittedName>
</protein>
<evidence type="ECO:0000313" key="2">
    <source>
        <dbReference type="Proteomes" id="UP001549291"/>
    </source>
</evidence>
<accession>A0ABV2RGA0</accession>
<name>A0ABV2RGA0_BRAJP</name>
<dbReference type="EMBL" id="JBEPTQ010000001">
    <property type="protein sequence ID" value="MET4715948.1"/>
    <property type="molecule type" value="Genomic_DNA"/>
</dbReference>
<reference evidence="1 2" key="1">
    <citation type="submission" date="2024-06" db="EMBL/GenBank/DDBJ databases">
        <title>Genomic Encyclopedia of Type Strains, Phase V (KMG-V): Genome sequencing to study the core and pangenomes of soil and plant-associated prokaryotes.</title>
        <authorList>
            <person name="Whitman W."/>
        </authorList>
    </citation>
    <scope>NUCLEOTIDE SEQUENCE [LARGE SCALE GENOMIC DNA]</scope>
    <source>
        <strain evidence="1 2">USDA 160</strain>
    </source>
</reference>
<evidence type="ECO:0000313" key="1">
    <source>
        <dbReference type="EMBL" id="MET4715948.1"/>
    </source>
</evidence>
<sequence>MLKGGSGSGYPFLKSALWMPLKRPKLSAMVNYPHDYYVFTSRRGDYPARFIWEIRRRSKPLGIKLTADGFETDRAAISAGRQALTELLADLYEEEARAQK</sequence>
<comment type="caution">
    <text evidence="1">The sequence shown here is derived from an EMBL/GenBank/DDBJ whole genome shotgun (WGS) entry which is preliminary data.</text>
</comment>
<keyword evidence="2" id="KW-1185">Reference proteome</keyword>
<dbReference type="Proteomes" id="UP001549291">
    <property type="component" value="Unassembled WGS sequence"/>
</dbReference>
<proteinExistence type="predicted"/>
<dbReference type="RefSeq" id="WP_354269813.1">
    <property type="nucleotide sequence ID" value="NZ_JBEPTQ010000001.1"/>
</dbReference>
<organism evidence="1 2">
    <name type="scientific">Bradyrhizobium japonicum</name>
    <dbReference type="NCBI Taxonomy" id="375"/>
    <lineage>
        <taxon>Bacteria</taxon>
        <taxon>Pseudomonadati</taxon>
        <taxon>Pseudomonadota</taxon>
        <taxon>Alphaproteobacteria</taxon>
        <taxon>Hyphomicrobiales</taxon>
        <taxon>Nitrobacteraceae</taxon>
        <taxon>Bradyrhizobium</taxon>
    </lineage>
</organism>